<accession>A0AAV6MYW3</accession>
<organism evidence="1 2">
    <name type="scientific">Cucurbita argyrosperma subsp. sororia</name>
    <dbReference type="NCBI Taxonomy" id="37648"/>
    <lineage>
        <taxon>Eukaryota</taxon>
        <taxon>Viridiplantae</taxon>
        <taxon>Streptophyta</taxon>
        <taxon>Embryophyta</taxon>
        <taxon>Tracheophyta</taxon>
        <taxon>Spermatophyta</taxon>
        <taxon>Magnoliopsida</taxon>
        <taxon>eudicotyledons</taxon>
        <taxon>Gunneridae</taxon>
        <taxon>Pentapetalae</taxon>
        <taxon>rosids</taxon>
        <taxon>fabids</taxon>
        <taxon>Cucurbitales</taxon>
        <taxon>Cucurbitaceae</taxon>
        <taxon>Cucurbiteae</taxon>
        <taxon>Cucurbita</taxon>
    </lineage>
</organism>
<keyword evidence="2" id="KW-1185">Reference proteome</keyword>
<protein>
    <submittedName>
        <fullName evidence="1">Uncharacterized protein</fullName>
    </submittedName>
</protein>
<reference evidence="1 2" key="1">
    <citation type="journal article" date="2021" name="Hortic Res">
        <title>The domestication of Cucurbita argyrosperma as revealed by the genome of its wild relative.</title>
        <authorList>
            <person name="Barrera-Redondo J."/>
            <person name="Sanchez-de la Vega G."/>
            <person name="Aguirre-Liguori J.A."/>
            <person name="Castellanos-Morales G."/>
            <person name="Gutierrez-Guerrero Y.T."/>
            <person name="Aguirre-Dugua X."/>
            <person name="Aguirre-Planter E."/>
            <person name="Tenaillon M.I."/>
            <person name="Lira-Saade R."/>
            <person name="Eguiarte L.E."/>
        </authorList>
    </citation>
    <scope>NUCLEOTIDE SEQUENCE [LARGE SCALE GENOMIC DNA]</scope>
    <source>
        <strain evidence="1">JBR-2021</strain>
    </source>
</reference>
<proteinExistence type="predicted"/>
<sequence>MEFSSSLDLITCHLKVYLLALLKLISYLDSIYFFDVHYDRSKYDKNSRISLNEAHKLPSNYGLFYSIISRFVTSAGHVTHHDRHVTSLSVSYQNQLSLAEFNLKKGCEWGNGWRLIMPTCSPLHLTCAATLCTNDL</sequence>
<dbReference type="AlphaFoldDB" id="A0AAV6MYW3"/>
<feature type="non-terminal residue" evidence="1">
    <location>
        <position position="1"/>
    </location>
</feature>
<comment type="caution">
    <text evidence="1">The sequence shown here is derived from an EMBL/GenBank/DDBJ whole genome shotgun (WGS) entry which is preliminary data.</text>
</comment>
<dbReference type="EMBL" id="JAGKQH010000011">
    <property type="protein sequence ID" value="KAG6589249.1"/>
    <property type="molecule type" value="Genomic_DNA"/>
</dbReference>
<name>A0AAV6MYW3_9ROSI</name>
<gene>
    <name evidence="1" type="ORF">SDJN03_17814</name>
</gene>
<evidence type="ECO:0000313" key="2">
    <source>
        <dbReference type="Proteomes" id="UP000685013"/>
    </source>
</evidence>
<dbReference type="Proteomes" id="UP000685013">
    <property type="component" value="Chromosome 11"/>
</dbReference>
<evidence type="ECO:0000313" key="1">
    <source>
        <dbReference type="EMBL" id="KAG6589249.1"/>
    </source>
</evidence>